<accession>A0A0L9US20</accession>
<dbReference type="AlphaFoldDB" id="A0A0L9US20"/>
<organism evidence="1 2">
    <name type="scientific">Phaseolus angularis</name>
    <name type="common">Azuki bean</name>
    <name type="synonym">Vigna angularis</name>
    <dbReference type="NCBI Taxonomy" id="3914"/>
    <lineage>
        <taxon>Eukaryota</taxon>
        <taxon>Viridiplantae</taxon>
        <taxon>Streptophyta</taxon>
        <taxon>Embryophyta</taxon>
        <taxon>Tracheophyta</taxon>
        <taxon>Spermatophyta</taxon>
        <taxon>Magnoliopsida</taxon>
        <taxon>eudicotyledons</taxon>
        <taxon>Gunneridae</taxon>
        <taxon>Pentapetalae</taxon>
        <taxon>rosids</taxon>
        <taxon>fabids</taxon>
        <taxon>Fabales</taxon>
        <taxon>Fabaceae</taxon>
        <taxon>Papilionoideae</taxon>
        <taxon>50 kb inversion clade</taxon>
        <taxon>NPAAA clade</taxon>
        <taxon>indigoferoid/millettioid clade</taxon>
        <taxon>Phaseoleae</taxon>
        <taxon>Vigna</taxon>
    </lineage>
</organism>
<proteinExistence type="predicted"/>
<dbReference type="EMBL" id="CM003376">
    <property type="protein sequence ID" value="KOM45670.1"/>
    <property type="molecule type" value="Genomic_DNA"/>
</dbReference>
<protein>
    <submittedName>
        <fullName evidence="1">Uncharacterized protein</fullName>
    </submittedName>
</protein>
<evidence type="ECO:0000313" key="2">
    <source>
        <dbReference type="Proteomes" id="UP000053144"/>
    </source>
</evidence>
<gene>
    <name evidence="1" type="ORF">LR48_Vigan06g097600</name>
</gene>
<sequence>MRGEVGAFQGLLASHNAVAETDVEVAVVLVVDVALDREATDLATEASGKLGRVEAIDGNDATLSGKELLVITLDVVAEHGREAHSGDHHAFLGVLLALRGRDLGRHRGRHEEDVLNAATLLLAALLGVQSESKGEAQMLSEFSACMMAENDGWVKFLFVFSRVF</sequence>
<reference evidence="2" key="1">
    <citation type="journal article" date="2015" name="Proc. Natl. Acad. Sci. U.S.A.">
        <title>Genome sequencing of adzuki bean (Vigna angularis) provides insight into high starch and low fat accumulation and domestication.</title>
        <authorList>
            <person name="Yang K."/>
            <person name="Tian Z."/>
            <person name="Chen C."/>
            <person name="Luo L."/>
            <person name="Zhao B."/>
            <person name="Wang Z."/>
            <person name="Yu L."/>
            <person name="Li Y."/>
            <person name="Sun Y."/>
            <person name="Li W."/>
            <person name="Chen Y."/>
            <person name="Li Y."/>
            <person name="Zhang Y."/>
            <person name="Ai D."/>
            <person name="Zhao J."/>
            <person name="Shang C."/>
            <person name="Ma Y."/>
            <person name="Wu B."/>
            <person name="Wang M."/>
            <person name="Gao L."/>
            <person name="Sun D."/>
            <person name="Zhang P."/>
            <person name="Guo F."/>
            <person name="Wang W."/>
            <person name="Li Y."/>
            <person name="Wang J."/>
            <person name="Varshney R.K."/>
            <person name="Wang J."/>
            <person name="Ling H.Q."/>
            <person name="Wan P."/>
        </authorList>
    </citation>
    <scope>NUCLEOTIDE SEQUENCE</scope>
    <source>
        <strain evidence="2">cv. Jingnong 6</strain>
    </source>
</reference>
<dbReference type="Gramene" id="KOM45670">
    <property type="protein sequence ID" value="KOM45670"/>
    <property type="gene ID" value="LR48_Vigan06g097600"/>
</dbReference>
<dbReference type="Proteomes" id="UP000053144">
    <property type="component" value="Chromosome 6"/>
</dbReference>
<name>A0A0L9US20_PHAAN</name>
<evidence type="ECO:0000313" key="1">
    <source>
        <dbReference type="EMBL" id="KOM45670.1"/>
    </source>
</evidence>